<comment type="caution">
    <text evidence="1">The sequence shown here is derived from an EMBL/GenBank/DDBJ whole genome shotgun (WGS) entry which is preliminary data.</text>
</comment>
<dbReference type="RefSeq" id="WP_226393677.1">
    <property type="nucleotide sequence ID" value="NZ_JADCKB010000037.1"/>
</dbReference>
<evidence type="ECO:0000313" key="2">
    <source>
        <dbReference type="Proteomes" id="UP000806542"/>
    </source>
</evidence>
<dbReference type="Proteomes" id="UP000806542">
    <property type="component" value="Unassembled WGS sequence"/>
</dbReference>
<evidence type="ECO:0000313" key="1">
    <source>
        <dbReference type="EMBL" id="MBE5041142.1"/>
    </source>
</evidence>
<protein>
    <submittedName>
        <fullName evidence="1">Uncharacterized protein</fullName>
    </submittedName>
</protein>
<sequence>ATSTYRAPADLDEWISKDIDMQFQQGGATLSICRRKDYIITGSEVPTQAQGTLASQFVPGNLLYQYHLWEASLSGDTKAFVTHPGAASESSTQRPGYWYGEQTAPTCHMEGNTVMEIYDLPADTGTPFTHLYFTTDTFEETRLEGQWLFGRHGDGYIGIWCSQELEPYSDLTLGREYRANALKSAWVCQVSSAEESGSFDAFIEAFKGRTPSFDPDSGKLFLDQSLALHAQ</sequence>
<reference evidence="1" key="1">
    <citation type="submission" date="2020-10" db="EMBL/GenBank/DDBJ databases">
        <title>ChiBAC.</title>
        <authorList>
            <person name="Zenner C."/>
            <person name="Hitch T.C.A."/>
            <person name="Clavel T."/>
        </authorList>
    </citation>
    <scope>NUCLEOTIDE SEQUENCE</scope>
    <source>
        <strain evidence="1">DSM 107454</strain>
    </source>
</reference>
<organism evidence="1 2">
    <name type="scientific">Ructibacterium gallinarum</name>
    <dbReference type="NCBI Taxonomy" id="2779355"/>
    <lineage>
        <taxon>Bacteria</taxon>
        <taxon>Bacillati</taxon>
        <taxon>Bacillota</taxon>
        <taxon>Clostridia</taxon>
        <taxon>Eubacteriales</taxon>
        <taxon>Oscillospiraceae</taxon>
        <taxon>Ructibacterium</taxon>
    </lineage>
</organism>
<dbReference type="EMBL" id="JADCKB010000037">
    <property type="protein sequence ID" value="MBE5041142.1"/>
    <property type="molecule type" value="Genomic_DNA"/>
</dbReference>
<feature type="non-terminal residue" evidence="1">
    <location>
        <position position="1"/>
    </location>
</feature>
<gene>
    <name evidence="1" type="ORF">INF28_11835</name>
</gene>
<keyword evidence="2" id="KW-1185">Reference proteome</keyword>
<accession>A0A9D5R9L1</accession>
<name>A0A9D5R9L1_9FIRM</name>
<proteinExistence type="predicted"/>
<dbReference type="AlphaFoldDB" id="A0A9D5R9L1"/>